<gene>
    <name evidence="1" type="ORF">MHBO_002360</name>
</gene>
<organism evidence="1 2">
    <name type="scientific">Bonamia ostreae</name>
    <dbReference type="NCBI Taxonomy" id="126728"/>
    <lineage>
        <taxon>Eukaryota</taxon>
        <taxon>Sar</taxon>
        <taxon>Rhizaria</taxon>
        <taxon>Endomyxa</taxon>
        <taxon>Ascetosporea</taxon>
        <taxon>Haplosporida</taxon>
        <taxon>Bonamia</taxon>
    </lineage>
</organism>
<dbReference type="Proteomes" id="UP001439008">
    <property type="component" value="Unassembled WGS sequence"/>
</dbReference>
<keyword evidence="2" id="KW-1185">Reference proteome</keyword>
<proteinExistence type="predicted"/>
<reference evidence="1 2" key="1">
    <citation type="journal article" date="2024" name="BMC Biol.">
        <title>Comparative genomics of Ascetosporea gives new insight into the evolutionary basis for animal parasitism in Rhizaria.</title>
        <authorList>
            <person name="Hiltunen Thoren M."/>
            <person name="Onut-Brannstrom I."/>
            <person name="Alfjorden A."/>
            <person name="Peckova H."/>
            <person name="Swords F."/>
            <person name="Hooper C."/>
            <person name="Holzer A.S."/>
            <person name="Bass D."/>
            <person name="Burki F."/>
        </authorList>
    </citation>
    <scope>NUCLEOTIDE SEQUENCE [LARGE SCALE GENOMIC DNA]</scope>
    <source>
        <strain evidence="1">20-A016</strain>
    </source>
</reference>
<protein>
    <submittedName>
        <fullName evidence="1">Uncharacterized protein</fullName>
    </submittedName>
</protein>
<sequence length="249" mass="29670">TNIQFIEKDKHGYISCRQSFKKIKNPFVDSDNETVDEFYYLINIKCSNGQIINTENDRVLKPISSLNCFDSSCNGRNRDLLIKDKFGNIFYEHFWEQETFFITCKDENKLLKNPFDELLRLNFRNITVTCQNGNFVNFDSKIMRKIEELECIPRFPLFSILNDNYCNANKLPAPMMISEDYLENNLEVIAFCFNSKVKSYRHRIKCKEGVWEYKNVTITVKLAELLCNHEMFEFRNRRDKRFVGCFYFG</sequence>
<feature type="non-terminal residue" evidence="1">
    <location>
        <position position="1"/>
    </location>
</feature>
<accession>A0ABV2AM62</accession>
<evidence type="ECO:0000313" key="1">
    <source>
        <dbReference type="EMBL" id="MES1920720.1"/>
    </source>
</evidence>
<evidence type="ECO:0000313" key="2">
    <source>
        <dbReference type="Proteomes" id="UP001439008"/>
    </source>
</evidence>
<comment type="caution">
    <text evidence="1">The sequence shown here is derived from an EMBL/GenBank/DDBJ whole genome shotgun (WGS) entry which is preliminary data.</text>
</comment>
<dbReference type="EMBL" id="JBDODL010000821">
    <property type="protein sequence ID" value="MES1920720.1"/>
    <property type="molecule type" value="Genomic_DNA"/>
</dbReference>
<name>A0ABV2AM62_9EUKA</name>